<dbReference type="Proteomes" id="UP000596742">
    <property type="component" value="Unassembled WGS sequence"/>
</dbReference>
<accession>A0A8B6EF29</accession>
<gene>
    <name evidence="1" type="ORF">MGAL_10B055812</name>
</gene>
<reference evidence="1" key="1">
    <citation type="submission" date="2018-11" db="EMBL/GenBank/DDBJ databases">
        <authorList>
            <person name="Alioto T."/>
            <person name="Alioto T."/>
        </authorList>
    </citation>
    <scope>NUCLEOTIDE SEQUENCE</scope>
</reference>
<proteinExistence type="predicted"/>
<keyword evidence="2" id="KW-1185">Reference proteome</keyword>
<dbReference type="AlphaFoldDB" id="A0A8B6EF29"/>
<protein>
    <submittedName>
        <fullName evidence="1">Uncharacterized protein</fullName>
    </submittedName>
</protein>
<dbReference type="OrthoDB" id="10313698at2759"/>
<sequence>MKKDILQIKVQRKKIEQDITLLFFGHGRQNKDLDKAETMLKNNTVVFDGLTKNMSALTTDYGRQIKLHLKMQYKIDNIETEDSKTFGELKQKQIDLRQKLNNMTKAQDFLNNDLRETRSKLQKDIERTVHSLRIEFEAARSKFEAKYRAIHNSQNELRENHQNLLETISEIKNYMPN</sequence>
<evidence type="ECO:0000313" key="1">
    <source>
        <dbReference type="EMBL" id="VDI32600.1"/>
    </source>
</evidence>
<name>A0A8B6EF29_MYTGA</name>
<organism evidence="1 2">
    <name type="scientific">Mytilus galloprovincialis</name>
    <name type="common">Mediterranean mussel</name>
    <dbReference type="NCBI Taxonomy" id="29158"/>
    <lineage>
        <taxon>Eukaryota</taxon>
        <taxon>Metazoa</taxon>
        <taxon>Spiralia</taxon>
        <taxon>Lophotrochozoa</taxon>
        <taxon>Mollusca</taxon>
        <taxon>Bivalvia</taxon>
        <taxon>Autobranchia</taxon>
        <taxon>Pteriomorphia</taxon>
        <taxon>Mytilida</taxon>
        <taxon>Mytiloidea</taxon>
        <taxon>Mytilidae</taxon>
        <taxon>Mytilinae</taxon>
        <taxon>Mytilus</taxon>
    </lineage>
</organism>
<comment type="caution">
    <text evidence="1">The sequence shown here is derived from an EMBL/GenBank/DDBJ whole genome shotgun (WGS) entry which is preliminary data.</text>
</comment>
<dbReference type="EMBL" id="UYJE01004933">
    <property type="protein sequence ID" value="VDI32600.1"/>
    <property type="molecule type" value="Genomic_DNA"/>
</dbReference>
<evidence type="ECO:0000313" key="2">
    <source>
        <dbReference type="Proteomes" id="UP000596742"/>
    </source>
</evidence>